<sequence>VPEVGDVPCSRHYLALQRFQLVGSPRELFVDVKGPSQLGASLPPLSCPISRFNTSQLGVFISAGIMASAPYTHYFSSLSRRFLIPMRMTLLADSAWLLACGCSTDMNVF</sequence>
<comment type="caution">
    <text evidence="1">The sequence shown here is derived from an EMBL/GenBank/DDBJ whole genome shotgun (WGS) entry which is preliminary data.</text>
</comment>
<dbReference type="EMBL" id="LXQA010016363">
    <property type="protein sequence ID" value="MCH89538.1"/>
    <property type="molecule type" value="Genomic_DNA"/>
</dbReference>
<proteinExistence type="predicted"/>
<organism evidence="1 2">
    <name type="scientific">Trifolium medium</name>
    <dbReference type="NCBI Taxonomy" id="97028"/>
    <lineage>
        <taxon>Eukaryota</taxon>
        <taxon>Viridiplantae</taxon>
        <taxon>Streptophyta</taxon>
        <taxon>Embryophyta</taxon>
        <taxon>Tracheophyta</taxon>
        <taxon>Spermatophyta</taxon>
        <taxon>Magnoliopsida</taxon>
        <taxon>eudicotyledons</taxon>
        <taxon>Gunneridae</taxon>
        <taxon>Pentapetalae</taxon>
        <taxon>rosids</taxon>
        <taxon>fabids</taxon>
        <taxon>Fabales</taxon>
        <taxon>Fabaceae</taxon>
        <taxon>Papilionoideae</taxon>
        <taxon>50 kb inversion clade</taxon>
        <taxon>NPAAA clade</taxon>
        <taxon>Hologalegina</taxon>
        <taxon>IRL clade</taxon>
        <taxon>Trifolieae</taxon>
        <taxon>Trifolium</taxon>
    </lineage>
</organism>
<evidence type="ECO:0000313" key="2">
    <source>
        <dbReference type="Proteomes" id="UP000265520"/>
    </source>
</evidence>
<accession>A0A392MSB0</accession>
<dbReference type="Proteomes" id="UP000265520">
    <property type="component" value="Unassembled WGS sequence"/>
</dbReference>
<keyword evidence="2" id="KW-1185">Reference proteome</keyword>
<gene>
    <name evidence="1" type="ORF">A2U01_0010437</name>
</gene>
<name>A0A392MSB0_9FABA</name>
<evidence type="ECO:0000313" key="1">
    <source>
        <dbReference type="EMBL" id="MCH89538.1"/>
    </source>
</evidence>
<feature type="non-terminal residue" evidence="1">
    <location>
        <position position="1"/>
    </location>
</feature>
<protein>
    <submittedName>
        <fullName evidence="1">Uncharacterized protein</fullName>
    </submittedName>
</protein>
<dbReference type="AlphaFoldDB" id="A0A392MSB0"/>
<reference evidence="1 2" key="1">
    <citation type="journal article" date="2018" name="Front. Plant Sci.">
        <title>Red Clover (Trifolium pratense) and Zigzag Clover (T. medium) - A Picture of Genomic Similarities and Differences.</title>
        <authorList>
            <person name="Dluhosova J."/>
            <person name="Istvanek J."/>
            <person name="Nedelnik J."/>
            <person name="Repkova J."/>
        </authorList>
    </citation>
    <scope>NUCLEOTIDE SEQUENCE [LARGE SCALE GENOMIC DNA]</scope>
    <source>
        <strain evidence="2">cv. 10/8</strain>
        <tissue evidence="1">Leaf</tissue>
    </source>
</reference>